<dbReference type="EMBL" id="KQ424287">
    <property type="protein sequence ID" value="KOF71223.1"/>
    <property type="molecule type" value="Genomic_DNA"/>
</dbReference>
<name>A0A0L8G2W9_OCTBM</name>
<proteinExistence type="predicted"/>
<reference evidence="1" key="1">
    <citation type="submission" date="2015-07" db="EMBL/GenBank/DDBJ databases">
        <title>MeaNS - Measles Nucleotide Surveillance Program.</title>
        <authorList>
            <person name="Tran T."/>
            <person name="Druce J."/>
        </authorList>
    </citation>
    <scope>NUCLEOTIDE SEQUENCE</scope>
    <source>
        <strain evidence="1">UCB-OBI-ISO-001</strain>
        <tissue evidence="1">Gonad</tissue>
    </source>
</reference>
<organism evidence="1">
    <name type="scientific">Octopus bimaculoides</name>
    <name type="common">California two-spotted octopus</name>
    <dbReference type="NCBI Taxonomy" id="37653"/>
    <lineage>
        <taxon>Eukaryota</taxon>
        <taxon>Metazoa</taxon>
        <taxon>Spiralia</taxon>
        <taxon>Lophotrochozoa</taxon>
        <taxon>Mollusca</taxon>
        <taxon>Cephalopoda</taxon>
        <taxon>Coleoidea</taxon>
        <taxon>Octopodiformes</taxon>
        <taxon>Octopoda</taxon>
        <taxon>Incirrata</taxon>
        <taxon>Octopodidae</taxon>
        <taxon>Octopus</taxon>
    </lineage>
</organism>
<accession>A0A0L8G2W9</accession>
<sequence length="48" mass="5537">MLMKCLKRHQISQECLSICSGPSIARYSMLNHQNNIGRLLNRKFPAFS</sequence>
<gene>
    <name evidence="1" type="ORF">OCBIM_22001357mg</name>
</gene>
<dbReference type="AlphaFoldDB" id="A0A0L8G2W9"/>
<evidence type="ECO:0000313" key="1">
    <source>
        <dbReference type="EMBL" id="KOF71223.1"/>
    </source>
</evidence>
<protein>
    <submittedName>
        <fullName evidence="1">Uncharacterized protein</fullName>
    </submittedName>
</protein>